<evidence type="ECO:0000313" key="1">
    <source>
        <dbReference type="EMBL" id="ELR67664.1"/>
    </source>
</evidence>
<dbReference type="EMBL" id="AMZO01000002">
    <property type="protein sequence ID" value="ELR67664.1"/>
    <property type="molecule type" value="Genomic_DNA"/>
</dbReference>
<protein>
    <submittedName>
        <fullName evidence="1">Uncharacterized protein</fullName>
    </submittedName>
</protein>
<dbReference type="Proteomes" id="UP000011134">
    <property type="component" value="Unassembled WGS sequence"/>
</dbReference>
<dbReference type="AlphaFoldDB" id="L8JJK7"/>
<sequence>MAKKNKEMALCPYAAIWGCPKCPVRKVCPGKTTIGDQPLKPKVEPAQRK</sequence>
<accession>L8JJK7</accession>
<comment type="caution">
    <text evidence="1">The sequence shown here is derived from an EMBL/GenBank/DDBJ whole genome shotgun (WGS) entry which is preliminary data.</text>
</comment>
<proteinExistence type="predicted"/>
<gene>
    <name evidence="1" type="ORF">C942_01594</name>
</gene>
<name>L8JJK7_9GAMM</name>
<organism evidence="1 2">
    <name type="scientific">Photobacterium marinum</name>
    <dbReference type="NCBI Taxonomy" id="1056511"/>
    <lineage>
        <taxon>Bacteria</taxon>
        <taxon>Pseudomonadati</taxon>
        <taxon>Pseudomonadota</taxon>
        <taxon>Gammaproteobacteria</taxon>
        <taxon>Vibrionales</taxon>
        <taxon>Vibrionaceae</taxon>
        <taxon>Photobacterium</taxon>
    </lineage>
</organism>
<dbReference type="PATRIC" id="fig|1056511.3.peg.667"/>
<evidence type="ECO:0000313" key="2">
    <source>
        <dbReference type="Proteomes" id="UP000011134"/>
    </source>
</evidence>
<keyword evidence="2" id="KW-1185">Reference proteome</keyword>
<dbReference type="RefSeq" id="WP_007462360.1">
    <property type="nucleotide sequence ID" value="NZ_AMZO01000002.1"/>
</dbReference>
<reference evidence="1 2" key="1">
    <citation type="submission" date="2012-12" db="EMBL/GenBank/DDBJ databases">
        <title>Genome Assembly of Photobacterium sp. AK15.</title>
        <authorList>
            <person name="Khatri I."/>
            <person name="Vaidya B."/>
            <person name="Srinivas T.N.R."/>
            <person name="Subramanian S."/>
            <person name="Pinnaka A."/>
        </authorList>
    </citation>
    <scope>NUCLEOTIDE SEQUENCE [LARGE SCALE GENOMIC DNA]</scope>
    <source>
        <strain evidence="1 2">AK15</strain>
    </source>
</reference>